<dbReference type="RefSeq" id="WP_182297493.1">
    <property type="nucleotide sequence ID" value="NZ_CP059851.1"/>
</dbReference>
<keyword evidence="2" id="KW-0812">Transmembrane</keyword>
<reference evidence="6 7" key="1">
    <citation type="submission" date="2020-07" db="EMBL/GenBank/DDBJ databases">
        <title>Complete genome sequence for Sandaracinobacter sp. M6.</title>
        <authorList>
            <person name="Tang Y."/>
            <person name="Liu Q."/>
            <person name="Guo Z."/>
            <person name="Lei P."/>
            <person name="Huang B."/>
        </authorList>
    </citation>
    <scope>NUCLEOTIDE SEQUENCE [LARGE SCALE GENOMIC DNA]</scope>
    <source>
        <strain evidence="6 7">M6</strain>
    </source>
</reference>
<dbReference type="Proteomes" id="UP000515292">
    <property type="component" value="Chromosome"/>
</dbReference>
<protein>
    <submittedName>
        <fullName evidence="6">Translocation/assembly module TamB domain-containing protein</fullName>
    </submittedName>
</protein>
<dbReference type="GO" id="GO:0005886">
    <property type="term" value="C:plasma membrane"/>
    <property type="evidence" value="ECO:0007669"/>
    <property type="project" value="InterPro"/>
</dbReference>
<organism evidence="6 7">
    <name type="scientific">Sandaracinobacteroides saxicola</name>
    <dbReference type="NCBI Taxonomy" id="2759707"/>
    <lineage>
        <taxon>Bacteria</taxon>
        <taxon>Pseudomonadati</taxon>
        <taxon>Pseudomonadota</taxon>
        <taxon>Alphaproteobacteria</taxon>
        <taxon>Sphingomonadales</taxon>
        <taxon>Sphingosinicellaceae</taxon>
        <taxon>Sandaracinobacteroides</taxon>
    </lineage>
</organism>
<keyword evidence="7" id="KW-1185">Reference proteome</keyword>
<evidence type="ECO:0000256" key="1">
    <source>
        <dbReference type="ARBA" id="ARBA00004167"/>
    </source>
</evidence>
<keyword evidence="3" id="KW-1133">Transmembrane helix</keyword>
<comment type="subcellular location">
    <subcellularLocation>
        <location evidence="1">Membrane</location>
        <topology evidence="1">Single-pass membrane protein</topology>
    </subcellularLocation>
</comment>
<dbReference type="GO" id="GO:0009306">
    <property type="term" value="P:protein secretion"/>
    <property type="evidence" value="ECO:0007669"/>
    <property type="project" value="InterPro"/>
</dbReference>
<dbReference type="EMBL" id="CP059851">
    <property type="protein sequence ID" value="QMW23670.1"/>
    <property type="molecule type" value="Genomic_DNA"/>
</dbReference>
<evidence type="ECO:0000259" key="5">
    <source>
        <dbReference type="Pfam" id="PF04357"/>
    </source>
</evidence>
<name>A0A7G5IJX8_9SPHN</name>
<dbReference type="Pfam" id="PF04357">
    <property type="entry name" value="TamB"/>
    <property type="match status" value="1"/>
</dbReference>
<dbReference type="InterPro" id="IPR007452">
    <property type="entry name" value="TamB_C"/>
</dbReference>
<evidence type="ECO:0000256" key="3">
    <source>
        <dbReference type="ARBA" id="ARBA00022989"/>
    </source>
</evidence>
<dbReference type="KEGG" id="sand:H3309_04040"/>
<dbReference type="PANTHER" id="PTHR36985">
    <property type="entry name" value="TRANSLOCATION AND ASSEMBLY MODULE SUBUNIT TAMB"/>
    <property type="match status" value="1"/>
</dbReference>
<keyword evidence="4" id="KW-0472">Membrane</keyword>
<dbReference type="PANTHER" id="PTHR36985:SF1">
    <property type="entry name" value="TRANSLOCATION AND ASSEMBLY MODULE SUBUNIT TAMB"/>
    <property type="match status" value="1"/>
</dbReference>
<sequence length="1349" mass="139812">MRWLRRLFFGVIGLTLVAALAVWLAISALDTPRGRAWLADRIAAAAPESGLKVRIGRIEGSLFRALTLHDLVLSDPRGVWLTAPAVALEWDPAALLQNALRLRSLRAAEIRVWRRPQLRTDPNAPLFPNLDIFVGKLRIARLDVGPPADRLPALAVSGSADLRAGRALLKLDTNASDGGDRLLVDIDVEPARDRFQTSARLSSSGNGPLSRLIDVRLPLDLALAGSGRWSSWVGRIVATSRAVPLADLSISARDGRFRLSGEAAPAPLLSGAPARLSAPGLRLDATLTVTPERYVADLAVRSGVARLTAQGSLDRADSALAAQGLLRVTDPAALIRRMTGGPLTAPFTLTGPARNAQLRFTLAAPRLALGSTGFETVTGRGSLRLGQRPLTIPARLEARQISGTGADLAPFFTNFVLEAPLIVQNGALTSTALRARTDRATAQGSGRISLVDGDYSVAFTPLIPRYDIPDIGAARIQGRLLARPDPLERGVRLTGPVTATIARLDPGFFNWLLEGPTSLSGTLFWPPTSLLRLDSLRLASPGLNLSGSATRFDGGRVVAVTAGRSRRFGSTRLALDGPLTRPRLDIALADPGLASRDLAATLLPNPDGWSVTATATSPLGPATATGALLLTPQGALADIARLNMADTSASGRLALGDGLARGTLGVAGALAGSVRFDADAGEQRITPALTLAGGLDTPFATISGSGSLGGSLTLDASNRPRGSLDIALQRALVGRVPVRNASLALRLAPGNNNARLLATGTDNRFALDLSASADDDRARISGSGSLAGQAIRLEAPLTARRNDSVWTLDPAALRIGDGSLTLAGSASQSGWRADLAASALPLTALQLAGRASGAVALSGSGSGLPAARGTLRIAGLGALGQPALDAALGFDGTREALAVRLVAARQGVVIGRGQALINAARSLADSRLTANLRWNGPAETLWPLVGSEAVQLTGPVALSLDATGTLARPDTRGTVGSSALRAEIPALGLAATELALAGRFEGDQLRLDRLAGRIGGGSVSGGGSLGLASAEGFASTVNLRLDRAPLLARDDFRATGSGTLTLSYGPRGGRIGGALAIANARIRFGRPSATELTPIVIIDPDQVEPPPAPETNWALALTLDAPGAVRVAGLGLDSEWRGTLRVGGTASRPVLEGRAQLVSGAYDFAGKRFDIRRGEIRFNGSNPPDPALDIVAESSAQGLTATLRISGTAEKPQIAFSSLPSLPEDEILARLLFGSSISTLSAPEAVQLAGALATLRQGGQGALNPVNTVRRIVGIDRLRILPADTAIRRKTAVAAGQYVGRRVYVEVASDAAGYTATQVQVALSRSLSILSQVSTIGGSSVNVRWTRDY</sequence>
<proteinExistence type="predicted"/>
<feature type="domain" description="Translocation and assembly module TamB C-terminal" evidence="5">
    <location>
        <begin position="1009"/>
        <end position="1349"/>
    </location>
</feature>
<evidence type="ECO:0000256" key="2">
    <source>
        <dbReference type="ARBA" id="ARBA00022692"/>
    </source>
</evidence>
<evidence type="ECO:0000256" key="4">
    <source>
        <dbReference type="ARBA" id="ARBA00023136"/>
    </source>
</evidence>
<evidence type="ECO:0000313" key="6">
    <source>
        <dbReference type="EMBL" id="QMW23670.1"/>
    </source>
</evidence>
<gene>
    <name evidence="6" type="ORF">H3309_04040</name>
</gene>
<evidence type="ECO:0000313" key="7">
    <source>
        <dbReference type="Proteomes" id="UP000515292"/>
    </source>
</evidence>
<accession>A0A7G5IJX8</accession>